<dbReference type="EMBL" id="PXYT01000079">
    <property type="protein sequence ID" value="PSR24413.1"/>
    <property type="molecule type" value="Genomic_DNA"/>
</dbReference>
<name>A0A2T2WQB6_9FIRM</name>
<sequence>MRPGRSCRPNGKPRDSPWEAGPEGFLPKCNGFSITGLKNIITMLFAWQRALPMTVCASSPIVQVGTVKGRGLRQICRSDQYGFSIRYASRRKRNSGWAFRPGIWSTPALFAESMPGCERGGRLVIAADSDQRPKTFGKPGHVLQLSDGRQYIQQPIAS</sequence>
<dbReference type="AlphaFoldDB" id="A0A2T2WQB6"/>
<evidence type="ECO:0000313" key="2">
    <source>
        <dbReference type="EMBL" id="PSR24413.1"/>
    </source>
</evidence>
<dbReference type="Proteomes" id="UP000242699">
    <property type="component" value="Unassembled WGS sequence"/>
</dbReference>
<gene>
    <name evidence="2" type="ORF">C7B43_19085</name>
</gene>
<reference evidence="2 3" key="1">
    <citation type="journal article" date="2014" name="BMC Genomics">
        <title>Comparison of environmental and isolate Sulfobacillus genomes reveals diverse carbon, sulfur, nitrogen, and hydrogen metabolisms.</title>
        <authorList>
            <person name="Justice N.B."/>
            <person name="Norman A."/>
            <person name="Brown C.T."/>
            <person name="Singh A."/>
            <person name="Thomas B.C."/>
            <person name="Banfield J.F."/>
        </authorList>
    </citation>
    <scope>NUCLEOTIDE SEQUENCE [LARGE SCALE GENOMIC DNA]</scope>
    <source>
        <strain evidence="2">AMDSBA1</strain>
    </source>
</reference>
<evidence type="ECO:0000256" key="1">
    <source>
        <dbReference type="SAM" id="MobiDB-lite"/>
    </source>
</evidence>
<organism evidence="2 3">
    <name type="scientific">Sulfobacillus benefaciens</name>
    <dbReference type="NCBI Taxonomy" id="453960"/>
    <lineage>
        <taxon>Bacteria</taxon>
        <taxon>Bacillati</taxon>
        <taxon>Bacillota</taxon>
        <taxon>Clostridia</taxon>
        <taxon>Eubacteriales</taxon>
        <taxon>Clostridiales Family XVII. Incertae Sedis</taxon>
        <taxon>Sulfobacillus</taxon>
    </lineage>
</organism>
<evidence type="ECO:0000313" key="3">
    <source>
        <dbReference type="Proteomes" id="UP000242699"/>
    </source>
</evidence>
<comment type="caution">
    <text evidence="2">The sequence shown here is derived from an EMBL/GenBank/DDBJ whole genome shotgun (WGS) entry which is preliminary data.</text>
</comment>
<accession>A0A2T2WQB6</accession>
<proteinExistence type="predicted"/>
<protein>
    <submittedName>
        <fullName evidence="2">Uncharacterized protein</fullName>
    </submittedName>
</protein>
<feature type="region of interest" description="Disordered" evidence="1">
    <location>
        <begin position="1"/>
        <end position="22"/>
    </location>
</feature>